<dbReference type="AlphaFoldDB" id="A0A2W5RW88"/>
<sequence>MNAKQFIKDHGLEQARNLQTMLKNLGCSDDMKFAVINGMWHRSSDGFTYDDLHAAIADHDRTDHVTDIQNHISPNTRVSEHNNMHCQHGYDVACLICGFGTVNGERVWHNKTEPKKGDRVKVDFVGESATIYSGKRFTGYGVLDRVEDGRVFGRLDDGTPFMCLCADVEVVEQ</sequence>
<evidence type="ECO:0000313" key="1">
    <source>
        <dbReference type="EMBL" id="PZQ93519.1"/>
    </source>
</evidence>
<protein>
    <submittedName>
        <fullName evidence="1">Uncharacterized protein</fullName>
    </submittedName>
</protein>
<organism evidence="1 2">
    <name type="scientific">Acinetobacter johnsonii</name>
    <dbReference type="NCBI Taxonomy" id="40214"/>
    <lineage>
        <taxon>Bacteria</taxon>
        <taxon>Pseudomonadati</taxon>
        <taxon>Pseudomonadota</taxon>
        <taxon>Gammaproteobacteria</taxon>
        <taxon>Moraxellales</taxon>
        <taxon>Moraxellaceae</taxon>
        <taxon>Acinetobacter</taxon>
    </lineage>
</organism>
<proteinExistence type="predicted"/>
<comment type="caution">
    <text evidence="1">The sequence shown here is derived from an EMBL/GenBank/DDBJ whole genome shotgun (WGS) entry which is preliminary data.</text>
</comment>
<gene>
    <name evidence="1" type="ORF">DI542_01380</name>
</gene>
<dbReference type="EMBL" id="QFQJ01000003">
    <property type="protein sequence ID" value="PZQ93519.1"/>
    <property type="molecule type" value="Genomic_DNA"/>
</dbReference>
<name>A0A2W5RW88_ACIJO</name>
<evidence type="ECO:0000313" key="2">
    <source>
        <dbReference type="Proteomes" id="UP000249282"/>
    </source>
</evidence>
<accession>A0A2W5RW88</accession>
<dbReference type="Proteomes" id="UP000249282">
    <property type="component" value="Unassembled WGS sequence"/>
</dbReference>
<reference evidence="1 2" key="1">
    <citation type="submission" date="2017-11" db="EMBL/GenBank/DDBJ databases">
        <title>Infants hospitalized years apart are colonized by the same room-sourced microbial strains.</title>
        <authorList>
            <person name="Brooks B."/>
            <person name="Olm M.R."/>
            <person name="Firek B.A."/>
            <person name="Baker R."/>
            <person name="Thomas B.C."/>
            <person name="Morowitz M.J."/>
            <person name="Banfield J.F."/>
        </authorList>
    </citation>
    <scope>NUCLEOTIDE SEQUENCE [LARGE SCALE GENOMIC DNA]</scope>
    <source>
        <strain evidence="1">S2_003_000_R3_20</strain>
    </source>
</reference>